<dbReference type="Proteomes" id="UP000054477">
    <property type="component" value="Unassembled WGS sequence"/>
</dbReference>
<dbReference type="HOGENOM" id="CLU_1219850_0_0_1"/>
<dbReference type="OrthoDB" id="2535105at2759"/>
<protein>
    <submittedName>
        <fullName evidence="2">Uncharacterized protein</fullName>
    </submittedName>
</protein>
<keyword evidence="1" id="KW-1133">Transmembrane helix</keyword>
<evidence type="ECO:0000256" key="1">
    <source>
        <dbReference type="SAM" id="Phobius"/>
    </source>
</evidence>
<keyword evidence="1" id="KW-0472">Membrane</keyword>
<name>A0A0C9XPE3_9AGAR</name>
<feature type="transmembrane region" description="Helical" evidence="1">
    <location>
        <begin position="113"/>
        <end position="139"/>
    </location>
</feature>
<keyword evidence="3" id="KW-1185">Reference proteome</keyword>
<dbReference type="EMBL" id="KN838647">
    <property type="protein sequence ID" value="KIJ99446.1"/>
    <property type="molecule type" value="Genomic_DNA"/>
</dbReference>
<dbReference type="AlphaFoldDB" id="A0A0C9XPE3"/>
<gene>
    <name evidence="2" type="ORF">K443DRAFT_102230</name>
</gene>
<keyword evidence="1" id="KW-0812">Transmembrane</keyword>
<feature type="transmembrane region" description="Helical" evidence="1">
    <location>
        <begin position="80"/>
        <end position="101"/>
    </location>
</feature>
<reference evidence="3" key="2">
    <citation type="submission" date="2015-01" db="EMBL/GenBank/DDBJ databases">
        <title>Evolutionary Origins and Diversification of the Mycorrhizal Mutualists.</title>
        <authorList>
            <consortium name="DOE Joint Genome Institute"/>
            <consortium name="Mycorrhizal Genomics Consortium"/>
            <person name="Kohler A."/>
            <person name="Kuo A."/>
            <person name="Nagy L.G."/>
            <person name="Floudas D."/>
            <person name="Copeland A."/>
            <person name="Barry K.W."/>
            <person name="Cichocki N."/>
            <person name="Veneault-Fourrey C."/>
            <person name="LaButti K."/>
            <person name="Lindquist E.A."/>
            <person name="Lipzen A."/>
            <person name="Lundell T."/>
            <person name="Morin E."/>
            <person name="Murat C."/>
            <person name="Riley R."/>
            <person name="Ohm R."/>
            <person name="Sun H."/>
            <person name="Tunlid A."/>
            <person name="Henrissat B."/>
            <person name="Grigoriev I.V."/>
            <person name="Hibbett D.S."/>
            <person name="Martin F."/>
        </authorList>
    </citation>
    <scope>NUCLEOTIDE SEQUENCE [LARGE SCALE GENOMIC DNA]</scope>
    <source>
        <strain evidence="3">LaAM-08-1</strain>
    </source>
</reference>
<proteinExistence type="predicted"/>
<sequence>MVQATVGNTVGALQIAITVSTMLFGIVTMQCLQYMKRYPDDAAILKTLAEALRLMELGQSICVSYMMYVVTVNGSQSTRFVGLGVAVILGGLITAVVQSFFSWRLYRALPQPFSYIGIFCIVIANLRCVAAFVFSPRVITQDVEEWRTHSFALVTVLLSSGAVIDVIIAVTLVSFLLKKRQEAFSRCGPSRWHLTRIQRHHCTGLLQKSLSGSQPLQSVCNLQSWLS</sequence>
<organism evidence="2 3">
    <name type="scientific">Laccaria amethystina LaAM-08-1</name>
    <dbReference type="NCBI Taxonomy" id="1095629"/>
    <lineage>
        <taxon>Eukaryota</taxon>
        <taxon>Fungi</taxon>
        <taxon>Dikarya</taxon>
        <taxon>Basidiomycota</taxon>
        <taxon>Agaricomycotina</taxon>
        <taxon>Agaricomycetes</taxon>
        <taxon>Agaricomycetidae</taxon>
        <taxon>Agaricales</taxon>
        <taxon>Agaricineae</taxon>
        <taxon>Hydnangiaceae</taxon>
        <taxon>Laccaria</taxon>
    </lineage>
</organism>
<feature type="transmembrane region" description="Helical" evidence="1">
    <location>
        <begin position="12"/>
        <end position="35"/>
    </location>
</feature>
<feature type="transmembrane region" description="Helical" evidence="1">
    <location>
        <begin position="151"/>
        <end position="177"/>
    </location>
</feature>
<reference evidence="2 3" key="1">
    <citation type="submission" date="2014-04" db="EMBL/GenBank/DDBJ databases">
        <authorList>
            <consortium name="DOE Joint Genome Institute"/>
            <person name="Kuo A."/>
            <person name="Kohler A."/>
            <person name="Nagy L.G."/>
            <person name="Floudas D."/>
            <person name="Copeland A."/>
            <person name="Barry K.W."/>
            <person name="Cichocki N."/>
            <person name="Veneault-Fourrey C."/>
            <person name="LaButti K."/>
            <person name="Lindquist E.A."/>
            <person name="Lipzen A."/>
            <person name="Lundell T."/>
            <person name="Morin E."/>
            <person name="Murat C."/>
            <person name="Sun H."/>
            <person name="Tunlid A."/>
            <person name="Henrissat B."/>
            <person name="Grigoriev I.V."/>
            <person name="Hibbett D.S."/>
            <person name="Martin F."/>
            <person name="Nordberg H.P."/>
            <person name="Cantor M.N."/>
            <person name="Hua S.X."/>
        </authorList>
    </citation>
    <scope>NUCLEOTIDE SEQUENCE [LARGE SCALE GENOMIC DNA]</scope>
    <source>
        <strain evidence="2 3">LaAM-08-1</strain>
    </source>
</reference>
<dbReference type="PANTHER" id="PTHR40465:SF1">
    <property type="entry name" value="DUF6534 DOMAIN-CONTAINING PROTEIN"/>
    <property type="match status" value="1"/>
</dbReference>
<evidence type="ECO:0000313" key="3">
    <source>
        <dbReference type="Proteomes" id="UP000054477"/>
    </source>
</evidence>
<accession>A0A0C9XPE3</accession>
<dbReference type="PANTHER" id="PTHR40465">
    <property type="entry name" value="CHROMOSOME 1, WHOLE GENOME SHOTGUN SEQUENCE"/>
    <property type="match status" value="1"/>
</dbReference>
<evidence type="ECO:0000313" key="2">
    <source>
        <dbReference type="EMBL" id="KIJ99446.1"/>
    </source>
</evidence>